<reference evidence="6 7" key="1">
    <citation type="submission" date="2023-12" db="EMBL/GenBank/DDBJ databases">
        <title>Streptomyces sp. V4-01.</title>
        <authorList>
            <person name="Somphong A."/>
            <person name="Phongsopitanun W."/>
        </authorList>
    </citation>
    <scope>NUCLEOTIDE SEQUENCE [LARGE SCALE GENOMIC DNA]</scope>
    <source>
        <strain evidence="6 7">V4-01</strain>
    </source>
</reference>
<keyword evidence="3" id="KW-0804">Transcription</keyword>
<dbReference type="PROSITE" id="PS50977">
    <property type="entry name" value="HTH_TETR_2"/>
    <property type="match status" value="1"/>
</dbReference>
<dbReference type="EMBL" id="JAZEWV010000001">
    <property type="protein sequence ID" value="MEE4540751.1"/>
    <property type="molecule type" value="Genomic_DNA"/>
</dbReference>
<dbReference type="PANTHER" id="PTHR30055:SF151">
    <property type="entry name" value="TRANSCRIPTIONAL REGULATORY PROTEIN"/>
    <property type="match status" value="1"/>
</dbReference>
<dbReference type="RefSeq" id="WP_330792629.1">
    <property type="nucleotide sequence ID" value="NZ_JAZEWV010000001.1"/>
</dbReference>
<evidence type="ECO:0000256" key="4">
    <source>
        <dbReference type="PROSITE-ProRule" id="PRU00335"/>
    </source>
</evidence>
<dbReference type="InterPro" id="IPR009057">
    <property type="entry name" value="Homeodomain-like_sf"/>
</dbReference>
<dbReference type="SUPFAM" id="SSF46689">
    <property type="entry name" value="Homeodomain-like"/>
    <property type="match status" value="1"/>
</dbReference>
<name>A0ABU7P4M7_9ACTN</name>
<dbReference type="Gene3D" id="1.10.357.10">
    <property type="entry name" value="Tetracycline Repressor, domain 2"/>
    <property type="match status" value="1"/>
</dbReference>
<dbReference type="SUPFAM" id="SSF48498">
    <property type="entry name" value="Tetracyclin repressor-like, C-terminal domain"/>
    <property type="match status" value="1"/>
</dbReference>
<feature type="domain" description="HTH tetR-type" evidence="5">
    <location>
        <begin position="6"/>
        <end position="66"/>
    </location>
</feature>
<evidence type="ECO:0000313" key="7">
    <source>
        <dbReference type="Proteomes" id="UP001344658"/>
    </source>
</evidence>
<keyword evidence="2 4" id="KW-0238">DNA-binding</keyword>
<dbReference type="Pfam" id="PF00440">
    <property type="entry name" value="TetR_N"/>
    <property type="match status" value="1"/>
</dbReference>
<comment type="caution">
    <text evidence="6">The sequence shown here is derived from an EMBL/GenBank/DDBJ whole genome shotgun (WGS) entry which is preliminary data.</text>
</comment>
<feature type="DNA-binding region" description="H-T-H motif" evidence="4">
    <location>
        <begin position="29"/>
        <end position="48"/>
    </location>
</feature>
<evidence type="ECO:0000256" key="3">
    <source>
        <dbReference type="ARBA" id="ARBA00023163"/>
    </source>
</evidence>
<evidence type="ECO:0000259" key="5">
    <source>
        <dbReference type="PROSITE" id="PS50977"/>
    </source>
</evidence>
<protein>
    <submittedName>
        <fullName evidence="6">TetR/AcrR family transcriptional regulator</fullName>
    </submittedName>
</protein>
<dbReference type="PANTHER" id="PTHR30055">
    <property type="entry name" value="HTH-TYPE TRANSCRIPTIONAL REGULATOR RUTR"/>
    <property type="match status" value="1"/>
</dbReference>
<dbReference type="InterPro" id="IPR004111">
    <property type="entry name" value="Repressor_TetR_C"/>
</dbReference>
<dbReference type="Proteomes" id="UP001344658">
    <property type="component" value="Unassembled WGS sequence"/>
</dbReference>
<gene>
    <name evidence="6" type="ORF">V2S66_02060</name>
</gene>
<organism evidence="6 7">
    <name type="scientific">Actinacidiphila polyblastidii</name>
    <dbReference type="NCBI Taxonomy" id="3110430"/>
    <lineage>
        <taxon>Bacteria</taxon>
        <taxon>Bacillati</taxon>
        <taxon>Actinomycetota</taxon>
        <taxon>Actinomycetes</taxon>
        <taxon>Kitasatosporales</taxon>
        <taxon>Streptomycetaceae</taxon>
        <taxon>Actinacidiphila</taxon>
    </lineage>
</organism>
<keyword evidence="1" id="KW-0805">Transcription regulation</keyword>
<evidence type="ECO:0000256" key="1">
    <source>
        <dbReference type="ARBA" id="ARBA00023015"/>
    </source>
</evidence>
<keyword evidence="7" id="KW-1185">Reference proteome</keyword>
<evidence type="ECO:0000313" key="6">
    <source>
        <dbReference type="EMBL" id="MEE4540751.1"/>
    </source>
</evidence>
<dbReference type="InterPro" id="IPR036271">
    <property type="entry name" value="Tet_transcr_reg_TetR-rel_C_sf"/>
</dbReference>
<dbReference type="InterPro" id="IPR001647">
    <property type="entry name" value="HTH_TetR"/>
</dbReference>
<evidence type="ECO:0000256" key="2">
    <source>
        <dbReference type="ARBA" id="ARBA00023125"/>
    </source>
</evidence>
<dbReference type="InterPro" id="IPR050109">
    <property type="entry name" value="HTH-type_TetR-like_transc_reg"/>
</dbReference>
<dbReference type="Pfam" id="PF02909">
    <property type="entry name" value="TetR_C_1"/>
    <property type="match status" value="1"/>
</dbReference>
<accession>A0ABU7P4M7</accession>
<sequence length="222" mass="23628">MAAQKRLNRDELIATALAVADAEGLDAVTVRRVAQAHDVTPMALYRHFPDKDGLLDAIAERLLTGAVPPEPDGRPWHRQMHDLLSSLLAALRPHPNATPLVLTRVMLSEAGLAVTERCLALLAEGGLSVDEGAETACQVLSALVTLVVTEPGRMLGEDRQAHEAALRTKRASLLALDPARYPHVVAAAAPLTDCPSDDAYYARGIDMIVTGMRGAAGARQPV</sequence>
<proteinExistence type="predicted"/>